<proteinExistence type="predicted"/>
<accession>A0A8S9M7D0</accession>
<dbReference type="AlphaFoldDB" id="A0A8S9M7D0"/>
<dbReference type="EMBL" id="QGKY02000089">
    <property type="protein sequence ID" value="KAF2615984.1"/>
    <property type="molecule type" value="Genomic_DNA"/>
</dbReference>
<feature type="compositionally biased region" description="Polar residues" evidence="1">
    <location>
        <begin position="36"/>
        <end position="45"/>
    </location>
</feature>
<comment type="caution">
    <text evidence="2">The sequence shown here is derived from an EMBL/GenBank/DDBJ whole genome shotgun (WGS) entry which is preliminary data.</text>
</comment>
<sequence>MTKYLGKKLPRKNDGTGRRPTYTSQPSELPEDSQDSTKALTNSPYGESGQHRRPAHHMASWTDLVWLAIWRSRLNHVDIMHFHLIYVPFSSNS</sequence>
<organism evidence="2">
    <name type="scientific">Brassica cretica</name>
    <name type="common">Mustard</name>
    <dbReference type="NCBI Taxonomy" id="69181"/>
    <lineage>
        <taxon>Eukaryota</taxon>
        <taxon>Viridiplantae</taxon>
        <taxon>Streptophyta</taxon>
        <taxon>Embryophyta</taxon>
        <taxon>Tracheophyta</taxon>
        <taxon>Spermatophyta</taxon>
        <taxon>Magnoliopsida</taxon>
        <taxon>eudicotyledons</taxon>
        <taxon>Gunneridae</taxon>
        <taxon>Pentapetalae</taxon>
        <taxon>rosids</taxon>
        <taxon>malvids</taxon>
        <taxon>Brassicales</taxon>
        <taxon>Brassicaceae</taxon>
        <taxon>Brassiceae</taxon>
        <taxon>Brassica</taxon>
    </lineage>
</organism>
<gene>
    <name evidence="2" type="ORF">F2Q70_00012455</name>
</gene>
<feature type="compositionally biased region" description="Basic residues" evidence="1">
    <location>
        <begin position="1"/>
        <end position="10"/>
    </location>
</feature>
<reference evidence="2" key="1">
    <citation type="submission" date="2019-12" db="EMBL/GenBank/DDBJ databases">
        <title>Genome sequencing and annotation of Brassica cretica.</title>
        <authorList>
            <person name="Studholme D.J."/>
            <person name="Sarris P.F."/>
        </authorList>
    </citation>
    <scope>NUCLEOTIDE SEQUENCE</scope>
    <source>
        <strain evidence="2">PFS-102/07</strain>
        <tissue evidence="2">Leaf</tissue>
    </source>
</reference>
<feature type="region of interest" description="Disordered" evidence="1">
    <location>
        <begin position="1"/>
        <end position="55"/>
    </location>
</feature>
<evidence type="ECO:0000313" key="2">
    <source>
        <dbReference type="EMBL" id="KAF2615984.1"/>
    </source>
</evidence>
<protein>
    <submittedName>
        <fullName evidence="2">Uncharacterized protein</fullName>
    </submittedName>
</protein>
<name>A0A8S9M7D0_BRACR</name>
<evidence type="ECO:0000256" key="1">
    <source>
        <dbReference type="SAM" id="MobiDB-lite"/>
    </source>
</evidence>